<dbReference type="InterPro" id="IPR004601">
    <property type="entry name" value="UvdE"/>
</dbReference>
<dbReference type="GO" id="GO:0009411">
    <property type="term" value="P:response to UV"/>
    <property type="evidence" value="ECO:0007669"/>
    <property type="project" value="InterPro"/>
</dbReference>
<comment type="caution">
    <text evidence="7">The sequence shown here is derived from an EMBL/GenBank/DDBJ whole genome shotgun (WGS) entry which is preliminary data.</text>
</comment>
<dbReference type="GO" id="GO:0004519">
    <property type="term" value="F:endonuclease activity"/>
    <property type="evidence" value="ECO:0007669"/>
    <property type="project" value="UniProtKB-KW"/>
</dbReference>
<dbReference type="SUPFAM" id="SSF51658">
    <property type="entry name" value="Xylose isomerase-like"/>
    <property type="match status" value="1"/>
</dbReference>
<evidence type="ECO:0000256" key="2">
    <source>
        <dbReference type="ARBA" id="ARBA00022759"/>
    </source>
</evidence>
<sequence length="314" mass="37300">MQINLGYVGNPPTLLDIYSHNLTFKEFSKYDNDKGIVLLTKRIKLNFKNFEKVLKYNYDNKIKFYRMTHTMFPLLTHPNVNIDYKEVFKNEFNKLKKTIDKYNIRIDTHPDEFCLLTSEKENVTLNSIEILKFHLEIFKLLGINGKCVLHLGSSKPTKEEALNRFRDNFNKLPIELKKLIILENDDKTYTVTDTLLICEELNIPMVLDYHHFSCNHLKNERIDKLLPRIIKTWENTNLNPKMHFSCPLNSKQKRNHSTYLNYNSFIRFLKLLKPLNTDIDIMLEAKGKDEALFRLVRQLKFYKDFKVKGTTIIL</sequence>
<dbReference type="Proteomes" id="UP000824232">
    <property type="component" value="Unassembled WGS sequence"/>
</dbReference>
<dbReference type="Gene3D" id="3.20.20.150">
    <property type="entry name" value="Divalent-metal-dependent TIM barrel enzymes"/>
    <property type="match status" value="1"/>
</dbReference>
<reference evidence="7" key="2">
    <citation type="journal article" date="2021" name="PeerJ">
        <title>Extensive microbial diversity within the chicken gut microbiome revealed by metagenomics and culture.</title>
        <authorList>
            <person name="Gilroy R."/>
            <person name="Ravi A."/>
            <person name="Getino M."/>
            <person name="Pursley I."/>
            <person name="Horton D.L."/>
            <person name="Alikhan N.F."/>
            <person name="Baker D."/>
            <person name="Gharbi K."/>
            <person name="Hall N."/>
            <person name="Watson M."/>
            <person name="Adriaenssens E.M."/>
            <person name="Foster-Nyarko E."/>
            <person name="Jarju S."/>
            <person name="Secka A."/>
            <person name="Antonio M."/>
            <person name="Oren A."/>
            <person name="Chaudhuri R.R."/>
            <person name="La Ragione R."/>
            <person name="Hildebrand F."/>
            <person name="Pallen M.J."/>
        </authorList>
    </citation>
    <scope>NUCLEOTIDE SEQUENCE</scope>
    <source>
        <strain evidence="7">CHK184-20233</strain>
    </source>
</reference>
<dbReference type="GO" id="GO:0016787">
    <property type="term" value="F:hydrolase activity"/>
    <property type="evidence" value="ECO:0007669"/>
    <property type="project" value="UniProtKB-KW"/>
</dbReference>
<proteinExistence type="predicted"/>
<keyword evidence="3" id="KW-0227">DNA damage</keyword>
<dbReference type="EMBL" id="DVHC01000027">
    <property type="protein sequence ID" value="HIR58906.1"/>
    <property type="molecule type" value="Genomic_DNA"/>
</dbReference>
<evidence type="ECO:0000313" key="7">
    <source>
        <dbReference type="EMBL" id="HIR58906.1"/>
    </source>
</evidence>
<gene>
    <name evidence="7" type="primary">uvsE</name>
    <name evidence="7" type="ORF">IAB38_02545</name>
</gene>
<name>A0A9D1DU24_9FIRM</name>
<dbReference type="InterPro" id="IPR036237">
    <property type="entry name" value="Xyl_isomerase-like_sf"/>
</dbReference>
<dbReference type="GO" id="GO:0006289">
    <property type="term" value="P:nucleotide-excision repair"/>
    <property type="evidence" value="ECO:0007669"/>
    <property type="project" value="InterPro"/>
</dbReference>
<keyword evidence="6" id="KW-0234">DNA repair</keyword>
<evidence type="ECO:0000256" key="1">
    <source>
        <dbReference type="ARBA" id="ARBA00022722"/>
    </source>
</evidence>
<accession>A0A9D1DU24</accession>
<dbReference type="PANTHER" id="PTHR31290">
    <property type="entry name" value="UV-DAMAGE ENDONUCLEASE"/>
    <property type="match status" value="1"/>
</dbReference>
<dbReference type="PANTHER" id="PTHR31290:SF5">
    <property type="entry name" value="UV-DAMAGE ENDONUCLEASE"/>
    <property type="match status" value="1"/>
</dbReference>
<protein>
    <submittedName>
        <fullName evidence="7">UV DNA damage repair endonuclease UvsE</fullName>
    </submittedName>
</protein>
<keyword evidence="2 7" id="KW-0255">Endonuclease</keyword>
<keyword evidence="4" id="KW-0228">DNA excision</keyword>
<dbReference type="AlphaFoldDB" id="A0A9D1DU24"/>
<dbReference type="NCBIfam" id="TIGR00629">
    <property type="entry name" value="uvde"/>
    <property type="match status" value="1"/>
</dbReference>
<evidence type="ECO:0000256" key="6">
    <source>
        <dbReference type="ARBA" id="ARBA00023204"/>
    </source>
</evidence>
<evidence type="ECO:0000256" key="5">
    <source>
        <dbReference type="ARBA" id="ARBA00022801"/>
    </source>
</evidence>
<evidence type="ECO:0000256" key="4">
    <source>
        <dbReference type="ARBA" id="ARBA00022769"/>
    </source>
</evidence>
<reference evidence="7" key="1">
    <citation type="submission" date="2020-10" db="EMBL/GenBank/DDBJ databases">
        <authorList>
            <person name="Gilroy R."/>
        </authorList>
    </citation>
    <scope>NUCLEOTIDE SEQUENCE</scope>
    <source>
        <strain evidence="7">CHK184-20233</strain>
    </source>
</reference>
<evidence type="ECO:0000313" key="8">
    <source>
        <dbReference type="Proteomes" id="UP000824232"/>
    </source>
</evidence>
<keyword evidence="5" id="KW-0378">Hydrolase</keyword>
<organism evidence="7 8">
    <name type="scientific">Candidatus Onthousia excrementipullorum</name>
    <dbReference type="NCBI Taxonomy" id="2840884"/>
    <lineage>
        <taxon>Bacteria</taxon>
        <taxon>Bacillati</taxon>
        <taxon>Bacillota</taxon>
        <taxon>Bacilli</taxon>
        <taxon>Candidatus Onthousia</taxon>
    </lineage>
</organism>
<dbReference type="Pfam" id="PF03851">
    <property type="entry name" value="UvdE"/>
    <property type="match status" value="1"/>
</dbReference>
<evidence type="ECO:0000256" key="3">
    <source>
        <dbReference type="ARBA" id="ARBA00022763"/>
    </source>
</evidence>
<keyword evidence="1" id="KW-0540">Nuclease</keyword>